<evidence type="ECO:0000313" key="1">
    <source>
        <dbReference type="EMBL" id="RZC41180.1"/>
    </source>
</evidence>
<protein>
    <submittedName>
        <fullName evidence="1">Uncharacterized protein</fullName>
    </submittedName>
</protein>
<dbReference type="GO" id="GO:0031012">
    <property type="term" value="C:extracellular matrix"/>
    <property type="evidence" value="ECO:0007669"/>
    <property type="project" value="TreeGrafter"/>
</dbReference>
<dbReference type="AlphaFoldDB" id="A0A482W7M8"/>
<dbReference type="OrthoDB" id="6782658at2759"/>
<evidence type="ECO:0000313" key="2">
    <source>
        <dbReference type="Proteomes" id="UP000292052"/>
    </source>
</evidence>
<dbReference type="GO" id="GO:0061343">
    <property type="term" value="P:cell adhesion involved in heart morphogenesis"/>
    <property type="evidence" value="ECO:0007669"/>
    <property type="project" value="TreeGrafter"/>
</dbReference>
<dbReference type="PANTHER" id="PTHR33395:SF22">
    <property type="entry name" value="REVERSE TRANSCRIPTASE DOMAIN-CONTAINING PROTEIN"/>
    <property type="match status" value="1"/>
</dbReference>
<dbReference type="PANTHER" id="PTHR33395">
    <property type="entry name" value="TRANSCRIPTASE, PUTATIVE-RELATED-RELATED"/>
    <property type="match status" value="1"/>
</dbReference>
<dbReference type="STRING" id="1661398.A0A482W7M8"/>
<proteinExistence type="predicted"/>
<name>A0A482W7M8_ASBVE</name>
<dbReference type="EMBL" id="QDEB01019446">
    <property type="protein sequence ID" value="RZC41180.1"/>
    <property type="molecule type" value="Genomic_DNA"/>
</dbReference>
<keyword evidence="2" id="KW-1185">Reference proteome</keyword>
<comment type="caution">
    <text evidence="1">The sequence shown here is derived from an EMBL/GenBank/DDBJ whole genome shotgun (WGS) entry which is preliminary data.</text>
</comment>
<sequence length="236" mass="27130">MMLSKMVTDFKAVNNYLSKVDWKIVLSAPSVVENWCTFKDIKRSSTKPWINGRILKLINKKRALWRAFKRTRTEGDFRIRREFSNELSYIIKDARVAYEKRIADQKDPKSFYKYIRSKLSGPVTTPGIKDVDGGVLDNDEAIANIFANTFSKSFIVEPNTVIPYNNYLPERNVPARLKHIEFSEDDIREKINKLKRSKSPGPDNISALVLTACVDSIVIPLHIIMNQVVYIWSATA</sequence>
<organism evidence="1 2">
    <name type="scientific">Asbolus verrucosus</name>
    <name type="common">Desert ironclad beetle</name>
    <dbReference type="NCBI Taxonomy" id="1661398"/>
    <lineage>
        <taxon>Eukaryota</taxon>
        <taxon>Metazoa</taxon>
        <taxon>Ecdysozoa</taxon>
        <taxon>Arthropoda</taxon>
        <taxon>Hexapoda</taxon>
        <taxon>Insecta</taxon>
        <taxon>Pterygota</taxon>
        <taxon>Neoptera</taxon>
        <taxon>Endopterygota</taxon>
        <taxon>Coleoptera</taxon>
        <taxon>Polyphaga</taxon>
        <taxon>Cucujiformia</taxon>
        <taxon>Tenebrionidae</taxon>
        <taxon>Pimeliinae</taxon>
        <taxon>Asbolus</taxon>
    </lineage>
</organism>
<reference evidence="1 2" key="1">
    <citation type="submission" date="2017-03" db="EMBL/GenBank/DDBJ databases">
        <title>Genome of the blue death feigning beetle - Asbolus verrucosus.</title>
        <authorList>
            <person name="Rider S.D."/>
        </authorList>
    </citation>
    <scope>NUCLEOTIDE SEQUENCE [LARGE SCALE GENOMIC DNA]</scope>
    <source>
        <strain evidence="1">Butters</strain>
        <tissue evidence="1">Head and leg muscle</tissue>
    </source>
</reference>
<dbReference type="Proteomes" id="UP000292052">
    <property type="component" value="Unassembled WGS sequence"/>
</dbReference>
<gene>
    <name evidence="1" type="ORF">BDFB_013254</name>
</gene>
<dbReference type="GO" id="GO:0007508">
    <property type="term" value="P:larval heart development"/>
    <property type="evidence" value="ECO:0007669"/>
    <property type="project" value="TreeGrafter"/>
</dbReference>
<accession>A0A482W7M8</accession>